<dbReference type="GeneID" id="63819790"/>
<keyword evidence="3" id="KW-1185">Reference proteome</keyword>
<proteinExistence type="predicted"/>
<evidence type="ECO:0000256" key="1">
    <source>
        <dbReference type="SAM" id="MobiDB-lite"/>
    </source>
</evidence>
<feature type="compositionally biased region" description="Low complexity" evidence="1">
    <location>
        <begin position="218"/>
        <end position="242"/>
    </location>
</feature>
<sequence length="280" mass="28088">MVSSYNETDSSAKFSTSNATSSASRAPNTAWSANSTTAASDPGETGGQDPAAGNSGDPEGASAIQNVKASQDHDANRDSASTFSADPDESTGTMSVTKTRHRSHSTEATPAQDTSTADLDSHDSADTSHGGSDSSSDHHSDGANADSDDGNDRDDGDDGDDGVADQSTMTSLFASSSHMRKGQGTKTASPSDSSMDHASSTGTLAPTIALPSKHERVAQTPAASAPATPSATSSSIPSSQPTGVLDGKGGVKLANSAGRRLCAPEAPVWICGLLVAAFVL</sequence>
<dbReference type="Proteomes" id="UP000076871">
    <property type="component" value="Unassembled WGS sequence"/>
</dbReference>
<reference evidence="2 3" key="1">
    <citation type="journal article" date="2016" name="Mol. Biol. Evol.">
        <title>Comparative Genomics of Early-Diverging Mushroom-Forming Fungi Provides Insights into the Origins of Lignocellulose Decay Capabilities.</title>
        <authorList>
            <person name="Nagy L.G."/>
            <person name="Riley R."/>
            <person name="Tritt A."/>
            <person name="Adam C."/>
            <person name="Daum C."/>
            <person name="Floudas D."/>
            <person name="Sun H."/>
            <person name="Yadav J.S."/>
            <person name="Pangilinan J."/>
            <person name="Larsson K.H."/>
            <person name="Matsuura K."/>
            <person name="Barry K."/>
            <person name="Labutti K."/>
            <person name="Kuo R."/>
            <person name="Ohm R.A."/>
            <person name="Bhattacharya S.S."/>
            <person name="Shirouzu T."/>
            <person name="Yoshinaga Y."/>
            <person name="Martin F.M."/>
            <person name="Grigoriev I.V."/>
            <person name="Hibbett D.S."/>
        </authorList>
    </citation>
    <scope>NUCLEOTIDE SEQUENCE [LARGE SCALE GENOMIC DNA]</scope>
    <source>
        <strain evidence="2 3">93-53</strain>
    </source>
</reference>
<feature type="compositionally biased region" description="Acidic residues" evidence="1">
    <location>
        <begin position="146"/>
        <end position="163"/>
    </location>
</feature>
<feature type="compositionally biased region" description="Low complexity" evidence="1">
    <location>
        <begin position="188"/>
        <end position="200"/>
    </location>
</feature>
<feature type="compositionally biased region" description="Polar residues" evidence="1">
    <location>
        <begin position="106"/>
        <end position="118"/>
    </location>
</feature>
<dbReference type="AlphaFoldDB" id="A0A165I1D0"/>
<accession>A0A165I1D0</accession>
<dbReference type="InParanoid" id="A0A165I1D0"/>
<gene>
    <name evidence="2" type="ORF">LAESUDRAFT_515</name>
</gene>
<feature type="compositionally biased region" description="Low complexity" evidence="1">
    <location>
        <begin position="11"/>
        <end position="40"/>
    </location>
</feature>
<evidence type="ECO:0000313" key="3">
    <source>
        <dbReference type="Proteomes" id="UP000076871"/>
    </source>
</evidence>
<feature type="compositionally biased region" description="Polar residues" evidence="1">
    <location>
        <begin position="166"/>
        <end position="177"/>
    </location>
</feature>
<dbReference type="RefSeq" id="XP_040769973.1">
    <property type="nucleotide sequence ID" value="XM_040902759.1"/>
</dbReference>
<feature type="compositionally biased region" description="Polar residues" evidence="1">
    <location>
        <begin position="78"/>
        <end position="97"/>
    </location>
</feature>
<feature type="region of interest" description="Disordered" evidence="1">
    <location>
        <begin position="1"/>
        <end position="247"/>
    </location>
</feature>
<name>A0A165I1D0_9APHY</name>
<organism evidence="2 3">
    <name type="scientific">Laetiporus sulphureus 93-53</name>
    <dbReference type="NCBI Taxonomy" id="1314785"/>
    <lineage>
        <taxon>Eukaryota</taxon>
        <taxon>Fungi</taxon>
        <taxon>Dikarya</taxon>
        <taxon>Basidiomycota</taxon>
        <taxon>Agaricomycotina</taxon>
        <taxon>Agaricomycetes</taxon>
        <taxon>Polyporales</taxon>
        <taxon>Laetiporus</taxon>
    </lineage>
</organism>
<evidence type="ECO:0000313" key="2">
    <source>
        <dbReference type="EMBL" id="KZT12463.1"/>
    </source>
</evidence>
<protein>
    <submittedName>
        <fullName evidence="2">Uncharacterized protein</fullName>
    </submittedName>
</protein>
<dbReference type="EMBL" id="KV427605">
    <property type="protein sequence ID" value="KZT12463.1"/>
    <property type="molecule type" value="Genomic_DNA"/>
</dbReference>